<dbReference type="GO" id="GO:0015095">
    <property type="term" value="F:magnesium ion transmembrane transporter activity"/>
    <property type="evidence" value="ECO:0007669"/>
    <property type="project" value="UniProtKB-UniRule"/>
</dbReference>
<dbReference type="STRING" id="120956.SAMN05421791_10554"/>
<comment type="function">
    <text evidence="8">Acts as a magnesium transporter.</text>
</comment>
<keyword evidence="3 8" id="KW-0813">Transport</keyword>
<gene>
    <name evidence="11" type="ORF">SAMN05421791_10554</name>
</gene>
<comment type="subunit">
    <text evidence="8">Homodimer.</text>
</comment>
<dbReference type="InterPro" id="IPR000644">
    <property type="entry name" value="CBS_dom"/>
</dbReference>
<dbReference type="Gene3D" id="1.25.60.10">
    <property type="entry name" value="MgtE N-terminal domain-like"/>
    <property type="match status" value="1"/>
</dbReference>
<dbReference type="Proteomes" id="UP000199708">
    <property type="component" value="Unassembled WGS sequence"/>
</dbReference>
<feature type="transmembrane region" description="Helical" evidence="8">
    <location>
        <begin position="275"/>
        <end position="292"/>
    </location>
</feature>
<comment type="caution">
    <text evidence="8">Lacks conserved residue(s) required for the propagation of feature annotation.</text>
</comment>
<evidence type="ECO:0000313" key="12">
    <source>
        <dbReference type="Proteomes" id="UP000199708"/>
    </source>
</evidence>
<protein>
    <recommendedName>
        <fullName evidence="8">Magnesium transporter MgtE</fullName>
    </recommendedName>
</protein>
<feature type="transmembrane region" description="Helical" evidence="8">
    <location>
        <begin position="411"/>
        <end position="431"/>
    </location>
</feature>
<accession>A0A1G7T9J0</accession>
<comment type="subcellular location">
    <subcellularLocation>
        <location evidence="8">Cell membrane</location>
        <topology evidence="8">Multi-pass membrane protein</topology>
    </subcellularLocation>
    <subcellularLocation>
        <location evidence="1">Membrane</location>
        <topology evidence="1">Multi-pass membrane protein</topology>
    </subcellularLocation>
</comment>
<keyword evidence="7 8" id="KW-0472">Membrane</keyword>
<dbReference type="SUPFAM" id="SSF161093">
    <property type="entry name" value="MgtE membrane domain-like"/>
    <property type="match status" value="1"/>
</dbReference>
<feature type="transmembrane region" description="Helical" evidence="8">
    <location>
        <begin position="351"/>
        <end position="369"/>
    </location>
</feature>
<dbReference type="Gene3D" id="3.10.580.10">
    <property type="entry name" value="CBS-domain"/>
    <property type="match status" value="1"/>
</dbReference>
<dbReference type="Pfam" id="PF03448">
    <property type="entry name" value="MgtE_N"/>
    <property type="match status" value="1"/>
</dbReference>
<keyword evidence="4 8" id="KW-0812">Transmembrane</keyword>
<dbReference type="Gene3D" id="1.10.357.20">
    <property type="entry name" value="SLC41 divalent cation transporters, integral membrane domain"/>
    <property type="match status" value="1"/>
</dbReference>
<dbReference type="NCBIfam" id="TIGR00400">
    <property type="entry name" value="mgtE"/>
    <property type="match status" value="1"/>
</dbReference>
<evidence type="ECO:0000256" key="8">
    <source>
        <dbReference type="RuleBase" id="RU362011"/>
    </source>
</evidence>
<keyword evidence="6 8" id="KW-1133">Transmembrane helix</keyword>
<dbReference type="GO" id="GO:0005886">
    <property type="term" value="C:plasma membrane"/>
    <property type="evidence" value="ECO:0007669"/>
    <property type="project" value="UniProtKB-SubCell"/>
</dbReference>
<dbReference type="RefSeq" id="WP_245694842.1">
    <property type="nucleotide sequence ID" value="NZ_FNCK01000005.1"/>
</dbReference>
<evidence type="ECO:0000256" key="3">
    <source>
        <dbReference type="ARBA" id="ARBA00022448"/>
    </source>
</evidence>
<dbReference type="InterPro" id="IPR036739">
    <property type="entry name" value="SLC41_membr_dom_sf"/>
</dbReference>
<evidence type="ECO:0000259" key="9">
    <source>
        <dbReference type="SMART" id="SM00116"/>
    </source>
</evidence>
<evidence type="ECO:0000256" key="1">
    <source>
        <dbReference type="ARBA" id="ARBA00004141"/>
    </source>
</evidence>
<dbReference type="SMART" id="SM00116">
    <property type="entry name" value="CBS"/>
    <property type="match status" value="2"/>
</dbReference>
<name>A0A1G7T9J0_9LACT</name>
<organism evidence="11 12">
    <name type="scientific">Facklamia miroungae</name>
    <dbReference type="NCBI Taxonomy" id="120956"/>
    <lineage>
        <taxon>Bacteria</taxon>
        <taxon>Bacillati</taxon>
        <taxon>Bacillota</taxon>
        <taxon>Bacilli</taxon>
        <taxon>Lactobacillales</taxon>
        <taxon>Aerococcaceae</taxon>
        <taxon>Facklamia</taxon>
    </lineage>
</organism>
<evidence type="ECO:0000256" key="5">
    <source>
        <dbReference type="ARBA" id="ARBA00022842"/>
    </source>
</evidence>
<dbReference type="Pfam" id="PF00571">
    <property type="entry name" value="CBS"/>
    <property type="match status" value="1"/>
</dbReference>
<dbReference type="EMBL" id="FNCK01000005">
    <property type="protein sequence ID" value="SDG31966.1"/>
    <property type="molecule type" value="Genomic_DNA"/>
</dbReference>
<dbReference type="SUPFAM" id="SSF54631">
    <property type="entry name" value="CBS-domain pair"/>
    <property type="match status" value="1"/>
</dbReference>
<keyword evidence="12" id="KW-1185">Reference proteome</keyword>
<reference evidence="11 12" key="1">
    <citation type="submission" date="2016-10" db="EMBL/GenBank/DDBJ databases">
        <authorList>
            <person name="de Groot N.N."/>
        </authorList>
    </citation>
    <scope>NUCLEOTIDE SEQUENCE [LARGE SCALE GENOMIC DNA]</scope>
    <source>
        <strain evidence="11 12">ATCC BAA-466</strain>
    </source>
</reference>
<keyword evidence="5 8" id="KW-0460">Magnesium</keyword>
<dbReference type="InterPro" id="IPR006668">
    <property type="entry name" value="Mg_transptr_MgtE_intracell_dom"/>
</dbReference>
<dbReference type="InterPro" id="IPR006669">
    <property type="entry name" value="MgtE_transporter"/>
</dbReference>
<dbReference type="InterPro" id="IPR046342">
    <property type="entry name" value="CBS_dom_sf"/>
</dbReference>
<dbReference type="PANTHER" id="PTHR43773:SF1">
    <property type="entry name" value="MAGNESIUM TRANSPORTER MGTE"/>
    <property type="match status" value="1"/>
</dbReference>
<proteinExistence type="inferred from homology"/>
<dbReference type="InterPro" id="IPR006667">
    <property type="entry name" value="SLC41_membr_dom"/>
</dbReference>
<evidence type="ECO:0000259" key="10">
    <source>
        <dbReference type="SMART" id="SM00924"/>
    </source>
</evidence>
<dbReference type="SUPFAM" id="SSF158791">
    <property type="entry name" value="MgtE N-terminal domain-like"/>
    <property type="match status" value="1"/>
</dbReference>
<evidence type="ECO:0000256" key="6">
    <source>
        <dbReference type="ARBA" id="ARBA00022989"/>
    </source>
</evidence>
<evidence type="ECO:0000256" key="4">
    <source>
        <dbReference type="ARBA" id="ARBA00022692"/>
    </source>
</evidence>
<dbReference type="AlphaFoldDB" id="A0A1G7T9J0"/>
<evidence type="ECO:0000256" key="2">
    <source>
        <dbReference type="ARBA" id="ARBA00009749"/>
    </source>
</evidence>
<feature type="domain" description="Magnesium transporter MgtE intracellular" evidence="10">
    <location>
        <begin position="19"/>
        <end position="123"/>
    </location>
</feature>
<keyword evidence="8" id="KW-0479">Metal-binding</keyword>
<comment type="similarity">
    <text evidence="2 8">Belongs to the SLC41A transporter family.</text>
</comment>
<dbReference type="PANTHER" id="PTHR43773">
    <property type="entry name" value="MAGNESIUM TRANSPORTER MGTE"/>
    <property type="match status" value="1"/>
</dbReference>
<feature type="transmembrane region" description="Helical" evidence="8">
    <location>
        <begin position="375"/>
        <end position="399"/>
    </location>
</feature>
<dbReference type="Pfam" id="PF01769">
    <property type="entry name" value="MgtE"/>
    <property type="match status" value="1"/>
</dbReference>
<keyword evidence="8" id="KW-1003">Cell membrane</keyword>
<feature type="domain" description="CBS" evidence="9">
    <location>
        <begin position="130"/>
        <end position="183"/>
    </location>
</feature>
<dbReference type="InterPro" id="IPR038076">
    <property type="entry name" value="MgtE_N_sf"/>
</dbReference>
<evidence type="ECO:0000256" key="7">
    <source>
        <dbReference type="ARBA" id="ARBA00023136"/>
    </source>
</evidence>
<dbReference type="SMART" id="SM00924">
    <property type="entry name" value="MgtE_N"/>
    <property type="match status" value="1"/>
</dbReference>
<sequence length="440" mass="49400">MKKYQIEQINHLQEKINRMDPIDIAEHFDNLTAYEIALRIKLLNKDLLADTFAELSKDKKMEIIEILSDEDTHELIKELDENELVDTLQELPANMVKKIMQHFVTEDRRPVINQLLGYPEESVGSVMTVNFLAAKDHLSIQAIYDLVFQSDLDANKLEQIWITDGSLRLLGFIYLADLIRYPQAQVSDLIKSLTRTVLATDDQEVVAKLARKYDLSEIPVVDSENRLVGTVPVEWAIDILADEYHEDFGNIHGINDAEEINYLKQSDFTIAKSRITWLIICLITASVTGFIIQRYEVTLATNVALAMYIPMLMDSGGNAGSQSSTTIIRALYLGELQGVSFMKVVLKELRIGFIVGLALVAVNMVRILILDSVDFQVNLVVSITLLMTVMLSKVIGGILPLIADKLKIDPTVMAGPLITTIVDTASLMVYFEVASRLLNI</sequence>
<feature type="domain" description="CBS" evidence="9">
    <location>
        <begin position="193"/>
        <end position="241"/>
    </location>
</feature>
<evidence type="ECO:0000313" key="11">
    <source>
        <dbReference type="EMBL" id="SDG31966.1"/>
    </source>
</evidence>
<dbReference type="GO" id="GO:0046872">
    <property type="term" value="F:metal ion binding"/>
    <property type="evidence" value="ECO:0007669"/>
    <property type="project" value="UniProtKB-KW"/>
</dbReference>